<name>A0A1D2N149_ORCCI</name>
<accession>A0A1D2N149</accession>
<feature type="domain" description="Carboxylesterase type B" evidence="5">
    <location>
        <begin position="3"/>
        <end position="99"/>
    </location>
</feature>
<proteinExistence type="inferred from homology"/>
<evidence type="ECO:0000313" key="7">
    <source>
        <dbReference type="Proteomes" id="UP000094527"/>
    </source>
</evidence>
<comment type="similarity">
    <text evidence="1">Belongs to the type-B carboxylesterase/lipase family.</text>
</comment>
<protein>
    <submittedName>
        <fullName evidence="6">Venom carboxylesterase-6</fullName>
    </submittedName>
</protein>
<evidence type="ECO:0000259" key="5">
    <source>
        <dbReference type="Pfam" id="PF00135"/>
    </source>
</evidence>
<dbReference type="Gene3D" id="3.40.50.1820">
    <property type="entry name" value="alpha/beta hydrolase"/>
    <property type="match status" value="2"/>
</dbReference>
<feature type="domain" description="Carboxylesterase type B" evidence="5">
    <location>
        <begin position="100"/>
        <end position="440"/>
    </location>
</feature>
<dbReference type="Proteomes" id="UP000094527">
    <property type="component" value="Unassembled WGS sequence"/>
</dbReference>
<dbReference type="PANTHER" id="PTHR43142:SF1">
    <property type="entry name" value="CARBOXYLIC ESTER HYDROLASE"/>
    <property type="match status" value="1"/>
</dbReference>
<organism evidence="6 7">
    <name type="scientific">Orchesella cincta</name>
    <name type="common">Springtail</name>
    <name type="synonym">Podura cincta</name>
    <dbReference type="NCBI Taxonomy" id="48709"/>
    <lineage>
        <taxon>Eukaryota</taxon>
        <taxon>Metazoa</taxon>
        <taxon>Ecdysozoa</taxon>
        <taxon>Arthropoda</taxon>
        <taxon>Hexapoda</taxon>
        <taxon>Collembola</taxon>
        <taxon>Entomobryomorpha</taxon>
        <taxon>Entomobryoidea</taxon>
        <taxon>Orchesellidae</taxon>
        <taxon>Orchesellinae</taxon>
        <taxon>Orchesella</taxon>
    </lineage>
</organism>
<evidence type="ECO:0000256" key="4">
    <source>
        <dbReference type="ARBA" id="ARBA00023180"/>
    </source>
</evidence>
<dbReference type="EMBL" id="LJIJ01000304">
    <property type="protein sequence ID" value="ODM98999.1"/>
    <property type="molecule type" value="Genomic_DNA"/>
</dbReference>
<dbReference type="InterPro" id="IPR002018">
    <property type="entry name" value="CarbesteraseB"/>
</dbReference>
<sequence>MEGVEDCLQLSIYTPNVDKSKPLLPVMVWFHGGHFMYGGNNIYGPDYLLQEDVVLVTVNYRLNSLGFLNTGDGVVTGNQGLKDQNLALQWIKSAIKDFGALQQSGSSLCPWAYTRDPKSQAKRLAGQLNCSAEASKSSLELVSCLRKKSAEEIASVHAEIENVFHEIDAIFGPSIEQVDDATKAKGNVPLIAGLNSEEGCFRSPPYEDRLSELNENWSQVAPKTFLLYNEDPSLSEKIRKYYFGSTAAVGKSGNEVKGSKKIGMGDLESMTNLYSDRYFTGCVKDAATFHAQYAPVYLYYFTYKQDISYGYILENTPGRIPVDFEVLFGYVKLMLLRHVLKWEVNDYGVCHSDEMQSLFNLNPLLTINEHSSRYPFSREMVKLWVSFAKAGKPNDFAGVSWDPLKFDKKTNKTSTPLQYLRLGNVPAMIDEPFTKRLNFWTDLNLPEN</sequence>
<evidence type="ECO:0000256" key="1">
    <source>
        <dbReference type="ARBA" id="ARBA00005964"/>
    </source>
</evidence>
<comment type="caution">
    <text evidence="6">The sequence shown here is derived from an EMBL/GenBank/DDBJ whole genome shotgun (WGS) entry which is preliminary data.</text>
</comment>
<evidence type="ECO:0000256" key="3">
    <source>
        <dbReference type="ARBA" id="ARBA00022801"/>
    </source>
</evidence>
<gene>
    <name evidence="6" type="ORF">Ocin01_07670</name>
</gene>
<keyword evidence="3" id="KW-0378">Hydrolase</keyword>
<dbReference type="OMA" id="AMIDEPF"/>
<dbReference type="AlphaFoldDB" id="A0A1D2N149"/>
<keyword evidence="2" id="KW-0719">Serine esterase</keyword>
<evidence type="ECO:0000313" key="6">
    <source>
        <dbReference type="EMBL" id="ODM98999.1"/>
    </source>
</evidence>
<dbReference type="PANTHER" id="PTHR43142">
    <property type="entry name" value="CARBOXYLIC ESTER HYDROLASE"/>
    <property type="match status" value="1"/>
</dbReference>
<dbReference type="GO" id="GO:0052689">
    <property type="term" value="F:carboxylic ester hydrolase activity"/>
    <property type="evidence" value="ECO:0007669"/>
    <property type="project" value="UniProtKB-KW"/>
</dbReference>
<evidence type="ECO:0000256" key="2">
    <source>
        <dbReference type="ARBA" id="ARBA00022487"/>
    </source>
</evidence>
<dbReference type="OrthoDB" id="19653at2759"/>
<dbReference type="SUPFAM" id="SSF53474">
    <property type="entry name" value="alpha/beta-Hydrolases"/>
    <property type="match status" value="1"/>
</dbReference>
<keyword evidence="4" id="KW-0325">Glycoprotein</keyword>
<keyword evidence="7" id="KW-1185">Reference proteome</keyword>
<reference evidence="6 7" key="1">
    <citation type="journal article" date="2016" name="Genome Biol. Evol.">
        <title>Gene Family Evolution Reflects Adaptation to Soil Environmental Stressors in the Genome of the Collembolan Orchesella cincta.</title>
        <authorList>
            <person name="Faddeeva-Vakhrusheva A."/>
            <person name="Derks M.F."/>
            <person name="Anvar S.Y."/>
            <person name="Agamennone V."/>
            <person name="Suring W."/>
            <person name="Smit S."/>
            <person name="van Straalen N.M."/>
            <person name="Roelofs D."/>
        </authorList>
    </citation>
    <scope>NUCLEOTIDE SEQUENCE [LARGE SCALE GENOMIC DNA]</scope>
    <source>
        <tissue evidence="6">Mixed pool</tissue>
    </source>
</reference>
<dbReference type="InterPro" id="IPR029058">
    <property type="entry name" value="AB_hydrolase_fold"/>
</dbReference>
<dbReference type="STRING" id="48709.A0A1D2N149"/>
<dbReference type="Pfam" id="PF00135">
    <property type="entry name" value="COesterase"/>
    <property type="match status" value="2"/>
</dbReference>